<dbReference type="InterPro" id="IPR007024">
    <property type="entry name" value="BLUF_domain"/>
</dbReference>
<dbReference type="OrthoDB" id="1122028at2"/>
<gene>
    <name evidence="2" type="ORF">SAMN05216290_1771</name>
</gene>
<dbReference type="GO" id="GO:0009882">
    <property type="term" value="F:blue light photoreceptor activity"/>
    <property type="evidence" value="ECO:0007669"/>
    <property type="project" value="InterPro"/>
</dbReference>
<accession>A0A1I0P7N9</accession>
<sequence>MLFQLIYRSKAKPNLTDKDLEDILETARNFNSSQNITGCLLYHKGLFLQLLEGDFNAVNQLYNGIRKDTRHSEVITLHMQEAPDRIYNDWSMAFKELKENLATLEKNGAASFKELPSQNNTSPLAQELFNLMSKEVMND</sequence>
<evidence type="ECO:0000313" key="3">
    <source>
        <dbReference type="Proteomes" id="UP000199437"/>
    </source>
</evidence>
<evidence type="ECO:0000259" key="1">
    <source>
        <dbReference type="PROSITE" id="PS50925"/>
    </source>
</evidence>
<proteinExistence type="predicted"/>
<dbReference type="EMBL" id="FOIR01000001">
    <property type="protein sequence ID" value="SEW10049.1"/>
    <property type="molecule type" value="Genomic_DNA"/>
</dbReference>
<protein>
    <submittedName>
        <fullName evidence="2">Sensors of blue-light using FAD</fullName>
    </submittedName>
</protein>
<dbReference type="STRING" id="1267423.SAMN05216290_1771"/>
<dbReference type="Gene3D" id="3.30.70.100">
    <property type="match status" value="1"/>
</dbReference>
<dbReference type="Pfam" id="PF04940">
    <property type="entry name" value="BLUF"/>
    <property type="match status" value="1"/>
</dbReference>
<organism evidence="2 3">
    <name type="scientific">Roseivirga pacifica</name>
    <dbReference type="NCBI Taxonomy" id="1267423"/>
    <lineage>
        <taxon>Bacteria</taxon>
        <taxon>Pseudomonadati</taxon>
        <taxon>Bacteroidota</taxon>
        <taxon>Cytophagia</taxon>
        <taxon>Cytophagales</taxon>
        <taxon>Roseivirgaceae</taxon>
        <taxon>Roseivirga</taxon>
    </lineage>
</organism>
<dbReference type="RefSeq" id="WP_090258132.1">
    <property type="nucleotide sequence ID" value="NZ_FOIR01000001.1"/>
</dbReference>
<reference evidence="3" key="1">
    <citation type="submission" date="2016-10" db="EMBL/GenBank/DDBJ databases">
        <authorList>
            <person name="Varghese N."/>
            <person name="Submissions S."/>
        </authorList>
    </citation>
    <scope>NUCLEOTIDE SEQUENCE [LARGE SCALE GENOMIC DNA]</scope>
    <source>
        <strain evidence="3">CGMCC 1.12402</strain>
    </source>
</reference>
<evidence type="ECO:0000313" key="2">
    <source>
        <dbReference type="EMBL" id="SEW10049.1"/>
    </source>
</evidence>
<dbReference type="SUPFAM" id="SSF54975">
    <property type="entry name" value="Acylphosphatase/BLUF domain-like"/>
    <property type="match status" value="1"/>
</dbReference>
<dbReference type="AlphaFoldDB" id="A0A1I0P7N9"/>
<dbReference type="PROSITE" id="PS50925">
    <property type="entry name" value="BLUF"/>
    <property type="match status" value="1"/>
</dbReference>
<keyword evidence="3" id="KW-1185">Reference proteome</keyword>
<dbReference type="GO" id="GO:0071949">
    <property type="term" value="F:FAD binding"/>
    <property type="evidence" value="ECO:0007669"/>
    <property type="project" value="InterPro"/>
</dbReference>
<dbReference type="Proteomes" id="UP000199437">
    <property type="component" value="Unassembled WGS sequence"/>
</dbReference>
<feature type="domain" description="BLUF" evidence="1">
    <location>
        <begin position="2"/>
        <end position="93"/>
    </location>
</feature>
<dbReference type="GeneID" id="99986491"/>
<dbReference type="InterPro" id="IPR036046">
    <property type="entry name" value="Acylphosphatase-like_dom_sf"/>
</dbReference>
<dbReference type="SMART" id="SM01034">
    <property type="entry name" value="BLUF"/>
    <property type="match status" value="1"/>
</dbReference>
<name>A0A1I0P7N9_9BACT</name>